<keyword evidence="6 11" id="KW-0808">Transferase</keyword>
<dbReference type="Gene3D" id="2.170.190.11">
    <property type="entry name" value="Molybdopterin biosynthesis moea protein, domain 3"/>
    <property type="match status" value="1"/>
</dbReference>
<dbReference type="EC" id="2.10.1.1" evidence="11"/>
<sequence>MADDLLPVDEARARILAELTPTAAETVALAEGAGRVLARGVTARLTQPPADVSAMDGYAVRAMDSAEGATLAVVGTAPAGRPFGGTVGPGEAVRIFTGGFVPDGADAVLLQEDATASDGTVRVNETVKAGRHIRRRGLDFAEGAEVLPAGRKLTARDIGLAAASNNPWLAVHRRPRIGILATGDEIALPGDPIPPGGIVSSNAHALAALVRASGGDAVVLPIAPDDTHAIAEVAATAHAFDLLVTTGGASVGEHDLIQKALGGEGFALGFWKIAMRPGKPLIWGRLGRTPVLGLPGNPVSALVCGVVFLIPAIATLSGLPGAAAPTRRVVTAVALPENDRRADHLRATLSVDGDGRMMATPAQVQDSSMLATLARADALVLRAPFAPALPAGAEVEAVMLAELGV</sequence>
<evidence type="ECO:0000256" key="4">
    <source>
        <dbReference type="ARBA" id="ARBA00010763"/>
    </source>
</evidence>
<dbReference type="GO" id="GO:0046872">
    <property type="term" value="F:metal ion binding"/>
    <property type="evidence" value="ECO:0007669"/>
    <property type="project" value="UniProtKB-UniRule"/>
</dbReference>
<dbReference type="EMBL" id="BMKW01000003">
    <property type="protein sequence ID" value="GGJ08394.1"/>
    <property type="molecule type" value="Genomic_DNA"/>
</dbReference>
<reference evidence="13" key="1">
    <citation type="journal article" date="2014" name="Int. J. Syst. Evol. Microbiol.">
        <title>Complete genome sequence of Corynebacterium casei LMG S-19264T (=DSM 44701T), isolated from a smear-ripened cheese.</title>
        <authorList>
            <consortium name="US DOE Joint Genome Institute (JGI-PGF)"/>
            <person name="Walter F."/>
            <person name="Albersmeier A."/>
            <person name="Kalinowski J."/>
            <person name="Ruckert C."/>
        </authorList>
    </citation>
    <scope>NUCLEOTIDE SEQUENCE</scope>
    <source>
        <strain evidence="13">CGMCC 1.3617</strain>
    </source>
</reference>
<dbReference type="Pfam" id="PF03453">
    <property type="entry name" value="MoeA_N"/>
    <property type="match status" value="1"/>
</dbReference>
<accession>A0A917NKX4</accession>
<dbReference type="SUPFAM" id="SSF63867">
    <property type="entry name" value="MoeA C-terminal domain-like"/>
    <property type="match status" value="1"/>
</dbReference>
<comment type="function">
    <text evidence="2 11">Catalyzes the insertion of molybdate into adenylated molybdopterin with the concomitant release of AMP.</text>
</comment>
<comment type="caution">
    <text evidence="13">The sequence shown here is derived from an EMBL/GenBank/DDBJ whole genome shotgun (WGS) entry which is preliminary data.</text>
</comment>
<comment type="catalytic activity">
    <reaction evidence="10">
        <text>adenylyl-molybdopterin + molybdate = Mo-molybdopterin + AMP + H(+)</text>
        <dbReference type="Rhea" id="RHEA:35047"/>
        <dbReference type="ChEBI" id="CHEBI:15378"/>
        <dbReference type="ChEBI" id="CHEBI:36264"/>
        <dbReference type="ChEBI" id="CHEBI:62727"/>
        <dbReference type="ChEBI" id="CHEBI:71302"/>
        <dbReference type="ChEBI" id="CHEBI:456215"/>
        <dbReference type="EC" id="2.10.1.1"/>
    </reaction>
</comment>
<dbReference type="SUPFAM" id="SSF63882">
    <property type="entry name" value="MoeA N-terminal region -like"/>
    <property type="match status" value="1"/>
</dbReference>
<dbReference type="PANTHER" id="PTHR10192">
    <property type="entry name" value="MOLYBDOPTERIN BIOSYNTHESIS PROTEIN"/>
    <property type="match status" value="1"/>
</dbReference>
<dbReference type="Gene3D" id="2.40.340.10">
    <property type="entry name" value="MoeA, C-terminal, domain IV"/>
    <property type="match status" value="1"/>
</dbReference>
<reference evidence="13" key="2">
    <citation type="submission" date="2020-09" db="EMBL/GenBank/DDBJ databases">
        <authorList>
            <person name="Sun Q."/>
            <person name="Zhou Y."/>
        </authorList>
    </citation>
    <scope>NUCLEOTIDE SEQUENCE</scope>
    <source>
        <strain evidence="13">CGMCC 1.3617</strain>
    </source>
</reference>
<dbReference type="SUPFAM" id="SSF53218">
    <property type="entry name" value="Molybdenum cofactor biosynthesis proteins"/>
    <property type="match status" value="1"/>
</dbReference>
<dbReference type="SMART" id="SM00852">
    <property type="entry name" value="MoCF_biosynth"/>
    <property type="match status" value="1"/>
</dbReference>
<dbReference type="AlphaFoldDB" id="A0A917NKX4"/>
<comment type="pathway">
    <text evidence="3 11">Cofactor biosynthesis; molybdopterin biosynthesis.</text>
</comment>
<evidence type="ECO:0000256" key="10">
    <source>
        <dbReference type="ARBA" id="ARBA00047317"/>
    </source>
</evidence>
<dbReference type="GO" id="GO:0061599">
    <property type="term" value="F:molybdopterin molybdotransferase activity"/>
    <property type="evidence" value="ECO:0007669"/>
    <property type="project" value="UniProtKB-UniRule"/>
</dbReference>
<dbReference type="InterPro" id="IPR038987">
    <property type="entry name" value="MoeA-like"/>
</dbReference>
<evidence type="ECO:0000256" key="6">
    <source>
        <dbReference type="ARBA" id="ARBA00022679"/>
    </source>
</evidence>
<feature type="domain" description="MoaB/Mog" evidence="12">
    <location>
        <begin position="178"/>
        <end position="315"/>
    </location>
</feature>
<keyword evidence="14" id="KW-1185">Reference proteome</keyword>
<keyword evidence="7 11" id="KW-0479">Metal-binding</keyword>
<evidence type="ECO:0000313" key="14">
    <source>
        <dbReference type="Proteomes" id="UP000661507"/>
    </source>
</evidence>
<evidence type="ECO:0000256" key="1">
    <source>
        <dbReference type="ARBA" id="ARBA00001946"/>
    </source>
</evidence>
<dbReference type="InterPro" id="IPR036135">
    <property type="entry name" value="MoeA_linker/N_sf"/>
</dbReference>
<evidence type="ECO:0000256" key="11">
    <source>
        <dbReference type="RuleBase" id="RU365090"/>
    </source>
</evidence>
<evidence type="ECO:0000259" key="12">
    <source>
        <dbReference type="SMART" id="SM00852"/>
    </source>
</evidence>
<name>A0A917NKX4_9PROT</name>
<keyword evidence="9 11" id="KW-0501">Molybdenum cofactor biosynthesis</keyword>
<keyword evidence="5 11" id="KW-0500">Molybdenum</keyword>
<comment type="similarity">
    <text evidence="4 11">Belongs to the MoeA family.</text>
</comment>
<dbReference type="InterPro" id="IPR005111">
    <property type="entry name" value="MoeA_C_domain_IV"/>
</dbReference>
<dbReference type="NCBIfam" id="NF045515">
    <property type="entry name" value="Glp_gephyrin"/>
    <property type="match status" value="1"/>
</dbReference>
<dbReference type="InterPro" id="IPR036688">
    <property type="entry name" value="MoeA_C_domain_IV_sf"/>
</dbReference>
<dbReference type="CDD" id="cd00887">
    <property type="entry name" value="MoeA"/>
    <property type="match status" value="1"/>
</dbReference>
<evidence type="ECO:0000313" key="13">
    <source>
        <dbReference type="EMBL" id="GGJ08394.1"/>
    </source>
</evidence>
<proteinExistence type="inferred from homology"/>
<organism evidence="13 14">
    <name type="scientific">Neoroseomonas lacus</name>
    <dbReference type="NCBI Taxonomy" id="287609"/>
    <lineage>
        <taxon>Bacteria</taxon>
        <taxon>Pseudomonadati</taxon>
        <taxon>Pseudomonadota</taxon>
        <taxon>Alphaproteobacteria</taxon>
        <taxon>Acetobacterales</taxon>
        <taxon>Acetobacteraceae</taxon>
        <taxon>Neoroseomonas</taxon>
    </lineage>
</organism>
<dbReference type="Proteomes" id="UP000661507">
    <property type="component" value="Unassembled WGS sequence"/>
</dbReference>
<dbReference type="InterPro" id="IPR036425">
    <property type="entry name" value="MoaB/Mog-like_dom_sf"/>
</dbReference>
<dbReference type="Pfam" id="PF03454">
    <property type="entry name" value="MoeA_C"/>
    <property type="match status" value="1"/>
</dbReference>
<comment type="cofactor">
    <cofactor evidence="1 11">
        <name>Mg(2+)</name>
        <dbReference type="ChEBI" id="CHEBI:18420"/>
    </cofactor>
</comment>
<evidence type="ECO:0000256" key="3">
    <source>
        <dbReference type="ARBA" id="ARBA00005046"/>
    </source>
</evidence>
<keyword evidence="8 11" id="KW-0460">Magnesium</keyword>
<evidence type="ECO:0000256" key="9">
    <source>
        <dbReference type="ARBA" id="ARBA00023150"/>
    </source>
</evidence>
<dbReference type="FunFam" id="3.40.980.10:FF:000004">
    <property type="entry name" value="Molybdopterin molybdenumtransferase"/>
    <property type="match status" value="1"/>
</dbReference>
<dbReference type="Gene3D" id="3.90.105.10">
    <property type="entry name" value="Molybdopterin biosynthesis moea protein, domain 2"/>
    <property type="match status" value="1"/>
</dbReference>
<evidence type="ECO:0000256" key="5">
    <source>
        <dbReference type="ARBA" id="ARBA00022505"/>
    </source>
</evidence>
<protein>
    <recommendedName>
        <fullName evidence="11">Molybdopterin molybdenumtransferase</fullName>
        <ecNumber evidence="11">2.10.1.1</ecNumber>
    </recommendedName>
</protein>
<evidence type="ECO:0000256" key="7">
    <source>
        <dbReference type="ARBA" id="ARBA00022723"/>
    </source>
</evidence>
<dbReference type="InterPro" id="IPR001453">
    <property type="entry name" value="MoaB/Mog_dom"/>
</dbReference>
<dbReference type="GO" id="GO:0005829">
    <property type="term" value="C:cytosol"/>
    <property type="evidence" value="ECO:0007669"/>
    <property type="project" value="TreeGrafter"/>
</dbReference>
<gene>
    <name evidence="13" type="primary">moeA</name>
    <name evidence="13" type="ORF">GCM10011320_14250</name>
</gene>
<dbReference type="Gene3D" id="3.40.980.10">
    <property type="entry name" value="MoaB/Mog-like domain"/>
    <property type="match status" value="1"/>
</dbReference>
<evidence type="ECO:0000256" key="8">
    <source>
        <dbReference type="ARBA" id="ARBA00022842"/>
    </source>
</evidence>
<dbReference type="Pfam" id="PF00994">
    <property type="entry name" value="MoCF_biosynth"/>
    <property type="match status" value="1"/>
</dbReference>
<dbReference type="GO" id="GO:0006777">
    <property type="term" value="P:Mo-molybdopterin cofactor biosynthetic process"/>
    <property type="evidence" value="ECO:0007669"/>
    <property type="project" value="UniProtKB-UniRule"/>
</dbReference>
<evidence type="ECO:0000256" key="2">
    <source>
        <dbReference type="ARBA" id="ARBA00002901"/>
    </source>
</evidence>
<dbReference type="InterPro" id="IPR005110">
    <property type="entry name" value="MoeA_linker/N"/>
</dbReference>
<dbReference type="PANTHER" id="PTHR10192:SF5">
    <property type="entry name" value="GEPHYRIN"/>
    <property type="match status" value="1"/>
</dbReference>